<name>A0A8T0UHN8_PANVG</name>
<evidence type="ECO:0000256" key="1">
    <source>
        <dbReference type="SAM" id="MobiDB-lite"/>
    </source>
</evidence>
<evidence type="ECO:0000313" key="3">
    <source>
        <dbReference type="Proteomes" id="UP000823388"/>
    </source>
</evidence>
<feature type="region of interest" description="Disordered" evidence="1">
    <location>
        <begin position="74"/>
        <end position="129"/>
    </location>
</feature>
<accession>A0A8T0UHN8</accession>
<proteinExistence type="predicted"/>
<keyword evidence="3" id="KW-1185">Reference proteome</keyword>
<dbReference type="EMBL" id="CM029041">
    <property type="protein sequence ID" value="KAG2623541.1"/>
    <property type="molecule type" value="Genomic_DNA"/>
</dbReference>
<dbReference type="Proteomes" id="UP000823388">
    <property type="component" value="Chromosome 3K"/>
</dbReference>
<reference evidence="2" key="1">
    <citation type="submission" date="2020-05" db="EMBL/GenBank/DDBJ databases">
        <title>WGS assembly of Panicum virgatum.</title>
        <authorList>
            <person name="Lovell J.T."/>
            <person name="Jenkins J."/>
            <person name="Shu S."/>
            <person name="Juenger T.E."/>
            <person name="Schmutz J."/>
        </authorList>
    </citation>
    <scope>NUCLEOTIDE SEQUENCE</scope>
    <source>
        <strain evidence="2">AP13</strain>
    </source>
</reference>
<feature type="compositionally biased region" description="Polar residues" evidence="1">
    <location>
        <begin position="79"/>
        <end position="93"/>
    </location>
</feature>
<dbReference type="AlphaFoldDB" id="A0A8T0UHN8"/>
<gene>
    <name evidence="2" type="ORF">PVAP13_3KG066900</name>
</gene>
<feature type="compositionally biased region" description="Basic and acidic residues" evidence="1">
    <location>
        <begin position="105"/>
        <end position="129"/>
    </location>
</feature>
<sequence>MDLQETVLEDDPFSRDRFVLLSCGSSKRNQITSYRLKLCSGRKKKEYQQAAEKTDETACVIVKLPHLLGLPSAPEASATVRTRQAQTASQTDINPRCQAAGLPVSRERRRDGGGGRRGAEQKGGPEARF</sequence>
<comment type="caution">
    <text evidence="2">The sequence shown here is derived from an EMBL/GenBank/DDBJ whole genome shotgun (WGS) entry which is preliminary data.</text>
</comment>
<protein>
    <submittedName>
        <fullName evidence="2">Uncharacterized protein</fullName>
    </submittedName>
</protein>
<organism evidence="2 3">
    <name type="scientific">Panicum virgatum</name>
    <name type="common">Blackwell switchgrass</name>
    <dbReference type="NCBI Taxonomy" id="38727"/>
    <lineage>
        <taxon>Eukaryota</taxon>
        <taxon>Viridiplantae</taxon>
        <taxon>Streptophyta</taxon>
        <taxon>Embryophyta</taxon>
        <taxon>Tracheophyta</taxon>
        <taxon>Spermatophyta</taxon>
        <taxon>Magnoliopsida</taxon>
        <taxon>Liliopsida</taxon>
        <taxon>Poales</taxon>
        <taxon>Poaceae</taxon>
        <taxon>PACMAD clade</taxon>
        <taxon>Panicoideae</taxon>
        <taxon>Panicodae</taxon>
        <taxon>Paniceae</taxon>
        <taxon>Panicinae</taxon>
        <taxon>Panicum</taxon>
        <taxon>Panicum sect. Hiantes</taxon>
    </lineage>
</organism>
<evidence type="ECO:0000313" key="2">
    <source>
        <dbReference type="EMBL" id="KAG2623541.1"/>
    </source>
</evidence>